<accession>A0ABQ5FI76</accession>
<dbReference type="Gene3D" id="4.10.60.10">
    <property type="entry name" value="Zinc finger, CCHC-type"/>
    <property type="match status" value="1"/>
</dbReference>
<name>A0ABQ5FI76_9ASTR</name>
<reference evidence="3" key="2">
    <citation type="submission" date="2022-01" db="EMBL/GenBank/DDBJ databases">
        <authorList>
            <person name="Yamashiro T."/>
            <person name="Shiraishi A."/>
            <person name="Satake H."/>
            <person name="Nakayama K."/>
        </authorList>
    </citation>
    <scope>NUCLEOTIDE SEQUENCE</scope>
</reference>
<evidence type="ECO:0000313" key="4">
    <source>
        <dbReference type="Proteomes" id="UP001151760"/>
    </source>
</evidence>
<dbReference type="Pfam" id="PF08284">
    <property type="entry name" value="RVP_2"/>
    <property type="match status" value="1"/>
</dbReference>
<dbReference type="InterPro" id="IPR032567">
    <property type="entry name" value="RTL1-rel"/>
</dbReference>
<proteinExistence type="predicted"/>
<dbReference type="InterPro" id="IPR001878">
    <property type="entry name" value="Znf_CCHC"/>
</dbReference>
<feature type="domain" description="CCHC-type" evidence="2">
    <location>
        <begin position="52"/>
        <end position="68"/>
    </location>
</feature>
<organism evidence="3 4">
    <name type="scientific">Tanacetum coccineum</name>
    <dbReference type="NCBI Taxonomy" id="301880"/>
    <lineage>
        <taxon>Eukaryota</taxon>
        <taxon>Viridiplantae</taxon>
        <taxon>Streptophyta</taxon>
        <taxon>Embryophyta</taxon>
        <taxon>Tracheophyta</taxon>
        <taxon>Spermatophyta</taxon>
        <taxon>Magnoliopsida</taxon>
        <taxon>eudicotyledons</taxon>
        <taxon>Gunneridae</taxon>
        <taxon>Pentapetalae</taxon>
        <taxon>asterids</taxon>
        <taxon>campanulids</taxon>
        <taxon>Asterales</taxon>
        <taxon>Asteraceae</taxon>
        <taxon>Asteroideae</taxon>
        <taxon>Anthemideae</taxon>
        <taxon>Anthemidinae</taxon>
        <taxon>Tanacetum</taxon>
    </lineage>
</organism>
<dbReference type="SUPFAM" id="SSF57756">
    <property type="entry name" value="Retrovirus zinc finger-like domains"/>
    <property type="match status" value="1"/>
</dbReference>
<evidence type="ECO:0000313" key="3">
    <source>
        <dbReference type="EMBL" id="GJT62397.1"/>
    </source>
</evidence>
<keyword evidence="1" id="KW-0862">Zinc</keyword>
<dbReference type="InterPro" id="IPR021109">
    <property type="entry name" value="Peptidase_aspartic_dom_sf"/>
</dbReference>
<keyword evidence="3" id="KW-0695">RNA-directed DNA polymerase</keyword>
<dbReference type="Proteomes" id="UP001151760">
    <property type="component" value="Unassembled WGS sequence"/>
</dbReference>
<dbReference type="PANTHER" id="PTHR15503:SF45">
    <property type="entry name" value="RNA-DIRECTED DNA POLYMERASE HOMOLOG"/>
    <property type="match status" value="1"/>
</dbReference>
<keyword evidence="3" id="KW-0548">Nucleotidyltransferase</keyword>
<dbReference type="PANTHER" id="PTHR15503">
    <property type="entry name" value="LDOC1 RELATED"/>
    <property type="match status" value="1"/>
</dbReference>
<keyword evidence="1" id="KW-0479">Metal-binding</keyword>
<dbReference type="EMBL" id="BQNB010017372">
    <property type="protein sequence ID" value="GJT62397.1"/>
    <property type="molecule type" value="Genomic_DNA"/>
</dbReference>
<keyword evidence="1" id="KW-0863">Zinc-finger</keyword>
<evidence type="ECO:0000256" key="1">
    <source>
        <dbReference type="PROSITE-ProRule" id="PRU00047"/>
    </source>
</evidence>
<gene>
    <name evidence="3" type="ORF">Tco_1005930</name>
</gene>
<keyword evidence="4" id="KW-1185">Reference proteome</keyword>
<sequence length="229" mass="25848">MEHELWNLNVKEFNIVSYTQRFNELALMCPRKVESENVKVDAYIRGLFENNKCHKCGKVGHKSRYCNEKAAATDINPDKLDVSYEVELADGKVVSTNTMLRGCTLNLVNHLFKIDLMPIEHGTFDVIIGIDWLAEHDVFIICGKRMFVAYVTDKKPKEKRMEDVPVIHDFPEGCTCCTCTISSGTVRDERTIGTTARAVGGRIYSPEFIAVGNSGIVCKEEGWILSDVY</sequence>
<dbReference type="PROSITE" id="PS50158">
    <property type="entry name" value="ZF_CCHC"/>
    <property type="match status" value="1"/>
</dbReference>
<evidence type="ECO:0000259" key="2">
    <source>
        <dbReference type="PROSITE" id="PS50158"/>
    </source>
</evidence>
<keyword evidence="3" id="KW-0808">Transferase</keyword>
<protein>
    <submittedName>
        <fullName evidence="3">Reverse transcriptase domain-containing protein</fullName>
    </submittedName>
</protein>
<dbReference type="CDD" id="cd00303">
    <property type="entry name" value="retropepsin_like"/>
    <property type="match status" value="1"/>
</dbReference>
<dbReference type="Gene3D" id="2.40.70.10">
    <property type="entry name" value="Acid Proteases"/>
    <property type="match status" value="1"/>
</dbReference>
<reference evidence="3" key="1">
    <citation type="journal article" date="2022" name="Int. J. Mol. Sci.">
        <title>Draft Genome of Tanacetum Coccineum: Genomic Comparison of Closely Related Tanacetum-Family Plants.</title>
        <authorList>
            <person name="Yamashiro T."/>
            <person name="Shiraishi A."/>
            <person name="Nakayama K."/>
            <person name="Satake H."/>
        </authorList>
    </citation>
    <scope>NUCLEOTIDE SEQUENCE</scope>
</reference>
<comment type="caution">
    <text evidence="3">The sequence shown here is derived from an EMBL/GenBank/DDBJ whole genome shotgun (WGS) entry which is preliminary data.</text>
</comment>
<dbReference type="GO" id="GO:0003964">
    <property type="term" value="F:RNA-directed DNA polymerase activity"/>
    <property type="evidence" value="ECO:0007669"/>
    <property type="project" value="UniProtKB-KW"/>
</dbReference>
<dbReference type="InterPro" id="IPR036875">
    <property type="entry name" value="Znf_CCHC_sf"/>
</dbReference>